<evidence type="ECO:0000313" key="6">
    <source>
        <dbReference type="EMBL" id="RDV24242.1"/>
    </source>
</evidence>
<comment type="cofactor">
    <cofactor evidence="1">
        <name>Mg(2+)</name>
        <dbReference type="ChEBI" id="CHEBI:18420"/>
    </cofactor>
</comment>
<dbReference type="InterPro" id="IPR029787">
    <property type="entry name" value="Nucleotide_cyclase"/>
</dbReference>
<dbReference type="PANTHER" id="PTHR45138:SF9">
    <property type="entry name" value="DIGUANYLATE CYCLASE DGCM-RELATED"/>
    <property type="match status" value="1"/>
</dbReference>
<dbReference type="Gene3D" id="3.30.70.270">
    <property type="match status" value="1"/>
</dbReference>
<dbReference type="RefSeq" id="WP_115594171.1">
    <property type="nucleotide sequence ID" value="NZ_QRHA01000012.1"/>
</dbReference>
<comment type="caution">
    <text evidence="6">The sequence shown here is derived from an EMBL/GenBank/DDBJ whole genome shotgun (WGS) entry which is preliminary data.</text>
</comment>
<dbReference type="AlphaFoldDB" id="A0A3D8M519"/>
<evidence type="ECO:0000256" key="2">
    <source>
        <dbReference type="ARBA" id="ARBA00012528"/>
    </source>
</evidence>
<dbReference type="SUPFAM" id="SSF55073">
    <property type="entry name" value="Nucleotide cyclase"/>
    <property type="match status" value="1"/>
</dbReference>
<proteinExistence type="predicted"/>
<dbReference type="Pfam" id="PF00990">
    <property type="entry name" value="GGDEF"/>
    <property type="match status" value="1"/>
</dbReference>
<dbReference type="Proteomes" id="UP000256561">
    <property type="component" value="Unassembled WGS sequence"/>
</dbReference>
<evidence type="ECO:0000256" key="3">
    <source>
        <dbReference type="ARBA" id="ARBA00034247"/>
    </source>
</evidence>
<dbReference type="FunFam" id="3.30.70.270:FF:000001">
    <property type="entry name" value="Diguanylate cyclase domain protein"/>
    <property type="match status" value="1"/>
</dbReference>
<keyword evidence="7" id="KW-1185">Reference proteome</keyword>
<name>A0A3D8M519_9ALTE</name>
<sequence>MKAALISSLLEQGCSPDFDEETNRKILVVNLFALVGIMLTSILGLRALLGQEYPLAGSLFIASIFFVLARQIQLVYNNTVGRLIAVNLLLGCLMGLMAYLVVSGGKNNTGPLWIYVVPPVAMFYAGVTRGLMTVGVFTLMISLLMFFPNDALLLTSYDQDFKIRLLLSFLTVTFLSAFYEYSRQKTFDTVQQLSEQFEQQALHDPLTRLPNRRGIQQQLTQELARLRRNGRPFSLILADIDHFKNINDNHGHSNGDEVLRRVSGIFQNRLRGLDMVARWGGEEFLIVAPETPESNAEALAEKIRTSLAETPIVLNGFPIKVTASFGVCEVSKDVELERALTLADKALYKSKQNGRNRVTCAAVTSE</sequence>
<accession>A0A3D8M519</accession>
<comment type="catalytic activity">
    <reaction evidence="3">
        <text>2 GTP = 3',3'-c-di-GMP + 2 diphosphate</text>
        <dbReference type="Rhea" id="RHEA:24898"/>
        <dbReference type="ChEBI" id="CHEBI:33019"/>
        <dbReference type="ChEBI" id="CHEBI:37565"/>
        <dbReference type="ChEBI" id="CHEBI:58805"/>
        <dbReference type="EC" id="2.7.7.65"/>
    </reaction>
</comment>
<keyword evidence="4" id="KW-1133">Transmembrane helix</keyword>
<feature type="transmembrane region" description="Helical" evidence="4">
    <location>
        <begin position="83"/>
        <end position="102"/>
    </location>
</feature>
<organism evidence="6 7">
    <name type="scientific">Alteromonas aestuariivivens</name>
    <dbReference type="NCBI Taxonomy" id="1938339"/>
    <lineage>
        <taxon>Bacteria</taxon>
        <taxon>Pseudomonadati</taxon>
        <taxon>Pseudomonadota</taxon>
        <taxon>Gammaproteobacteria</taxon>
        <taxon>Alteromonadales</taxon>
        <taxon>Alteromonadaceae</taxon>
        <taxon>Alteromonas/Salinimonas group</taxon>
        <taxon>Alteromonas</taxon>
    </lineage>
</organism>
<feature type="domain" description="GGDEF" evidence="5">
    <location>
        <begin position="231"/>
        <end position="363"/>
    </location>
</feature>
<dbReference type="GO" id="GO:0052621">
    <property type="term" value="F:diguanylate cyclase activity"/>
    <property type="evidence" value="ECO:0007669"/>
    <property type="project" value="UniProtKB-EC"/>
</dbReference>
<dbReference type="SMART" id="SM00267">
    <property type="entry name" value="GGDEF"/>
    <property type="match status" value="1"/>
</dbReference>
<evidence type="ECO:0000313" key="7">
    <source>
        <dbReference type="Proteomes" id="UP000256561"/>
    </source>
</evidence>
<dbReference type="OrthoDB" id="9813903at2"/>
<dbReference type="CDD" id="cd01949">
    <property type="entry name" value="GGDEF"/>
    <property type="match status" value="1"/>
</dbReference>
<evidence type="ECO:0000256" key="4">
    <source>
        <dbReference type="SAM" id="Phobius"/>
    </source>
</evidence>
<feature type="transmembrane region" description="Helical" evidence="4">
    <location>
        <begin position="27"/>
        <end position="49"/>
    </location>
</feature>
<dbReference type="EMBL" id="QRHA01000012">
    <property type="protein sequence ID" value="RDV24242.1"/>
    <property type="molecule type" value="Genomic_DNA"/>
</dbReference>
<gene>
    <name evidence="6" type="ORF">DXV75_14585</name>
</gene>
<keyword evidence="4" id="KW-0472">Membrane</keyword>
<dbReference type="InterPro" id="IPR000160">
    <property type="entry name" value="GGDEF_dom"/>
</dbReference>
<dbReference type="PROSITE" id="PS50887">
    <property type="entry name" value="GGDEF"/>
    <property type="match status" value="1"/>
</dbReference>
<dbReference type="InterPro" id="IPR050469">
    <property type="entry name" value="Diguanylate_Cyclase"/>
</dbReference>
<dbReference type="NCBIfam" id="TIGR00254">
    <property type="entry name" value="GGDEF"/>
    <property type="match status" value="1"/>
</dbReference>
<evidence type="ECO:0000259" key="5">
    <source>
        <dbReference type="PROSITE" id="PS50887"/>
    </source>
</evidence>
<dbReference type="PANTHER" id="PTHR45138">
    <property type="entry name" value="REGULATORY COMPONENTS OF SENSORY TRANSDUCTION SYSTEM"/>
    <property type="match status" value="1"/>
</dbReference>
<evidence type="ECO:0000256" key="1">
    <source>
        <dbReference type="ARBA" id="ARBA00001946"/>
    </source>
</evidence>
<protein>
    <recommendedName>
        <fullName evidence="2">diguanylate cyclase</fullName>
        <ecNumber evidence="2">2.7.7.65</ecNumber>
    </recommendedName>
</protein>
<feature type="transmembrane region" description="Helical" evidence="4">
    <location>
        <begin position="122"/>
        <end position="149"/>
    </location>
</feature>
<dbReference type="InterPro" id="IPR043128">
    <property type="entry name" value="Rev_trsase/Diguanyl_cyclase"/>
</dbReference>
<feature type="transmembrane region" description="Helical" evidence="4">
    <location>
        <begin position="161"/>
        <end position="179"/>
    </location>
</feature>
<dbReference type="EC" id="2.7.7.65" evidence="2"/>
<reference evidence="7" key="1">
    <citation type="submission" date="2018-08" db="EMBL/GenBank/DDBJ databases">
        <authorList>
            <person name="Zhang J."/>
            <person name="Du Z.-J."/>
        </authorList>
    </citation>
    <scope>NUCLEOTIDE SEQUENCE [LARGE SCALE GENOMIC DNA]</scope>
    <source>
        <strain evidence="7">KCTC 52655</strain>
    </source>
</reference>
<keyword evidence="4" id="KW-0812">Transmembrane</keyword>
<feature type="transmembrane region" description="Helical" evidence="4">
    <location>
        <begin position="55"/>
        <end position="76"/>
    </location>
</feature>